<feature type="transmembrane region" description="Helical" evidence="6">
    <location>
        <begin position="12"/>
        <end position="36"/>
    </location>
</feature>
<keyword evidence="3 6" id="KW-0812">Transmembrane</keyword>
<evidence type="ECO:0000256" key="4">
    <source>
        <dbReference type="ARBA" id="ARBA00022989"/>
    </source>
</evidence>
<feature type="transmembrane region" description="Helical" evidence="6">
    <location>
        <begin position="306"/>
        <end position="330"/>
    </location>
</feature>
<feature type="transmembrane region" description="Helical" evidence="6">
    <location>
        <begin position="85"/>
        <end position="107"/>
    </location>
</feature>
<dbReference type="InterPro" id="IPR036259">
    <property type="entry name" value="MFS_trans_sf"/>
</dbReference>
<comment type="caution">
    <text evidence="8">The sequence shown here is derived from an EMBL/GenBank/DDBJ whole genome shotgun (WGS) entry which is preliminary data.</text>
</comment>
<dbReference type="InterPro" id="IPR022324">
    <property type="entry name" value="Bacilysin_exporter_BacE_put"/>
</dbReference>
<evidence type="ECO:0000256" key="2">
    <source>
        <dbReference type="ARBA" id="ARBA00022475"/>
    </source>
</evidence>
<evidence type="ECO:0000313" key="8">
    <source>
        <dbReference type="EMBL" id="MBB3726078.1"/>
    </source>
</evidence>
<proteinExistence type="predicted"/>
<dbReference type="RefSeq" id="WP_183645577.1">
    <property type="nucleotide sequence ID" value="NZ_BAAAXX010000107.1"/>
</dbReference>
<feature type="transmembrane region" description="Helical" evidence="6">
    <location>
        <begin position="208"/>
        <end position="232"/>
    </location>
</feature>
<feature type="domain" description="Major facilitator superfamily (MFS) profile" evidence="7">
    <location>
        <begin position="9"/>
        <end position="394"/>
    </location>
</feature>
<dbReference type="AlphaFoldDB" id="A0A7W5Y6E8"/>
<feature type="transmembrane region" description="Helical" evidence="6">
    <location>
        <begin position="42"/>
        <end position="64"/>
    </location>
</feature>
<dbReference type="Pfam" id="PF07690">
    <property type="entry name" value="MFS_1"/>
    <property type="match status" value="1"/>
</dbReference>
<keyword evidence="4 6" id="KW-1133">Transmembrane helix</keyword>
<comment type="subcellular location">
    <subcellularLocation>
        <location evidence="1">Cell membrane</location>
        <topology evidence="1">Multi-pass membrane protein</topology>
    </subcellularLocation>
</comment>
<dbReference type="PROSITE" id="PS50850">
    <property type="entry name" value="MFS"/>
    <property type="match status" value="1"/>
</dbReference>
<sequence>MLELLRDRVYLRYWLAVVVSFLGDAITRVTLIYVAATLTDAPVVLIALVIVAQLLPSGVLGAFVGPVTDRLPKRVLLIGSDLARVLIVLAMIPALGSAWLLLVLIFLEGVGKAFFETARIAAIPKIVGRHSIPSAVALFQSTSHTINLLGPALGGLLVAVGSVPVVLMIDAATFLLSAALLGSMAVLRELPAGAREPYWGALRAGVRGVLGVASLRRLAVFLVPAMLVLGLFTTNFNAQLLTVFELPALSYGLAQALFGGGSIVGALIGPALLRRYPDRLLTASIVVFGLSLLALAPVQWSGHLAVIGLWCLLTGLGSGLFQVPVANTLLRDLPEELRGRGVALLNAVMVNFTIAGVVAGSLVAEVTGVAASIVWSGALLVCAAGALSLRYGKHPEAHPGHR</sequence>
<dbReference type="GO" id="GO:0022857">
    <property type="term" value="F:transmembrane transporter activity"/>
    <property type="evidence" value="ECO:0007669"/>
    <property type="project" value="InterPro"/>
</dbReference>
<protein>
    <submittedName>
        <fullName evidence="8">MFS family permease</fullName>
    </submittedName>
</protein>
<dbReference type="InterPro" id="IPR020846">
    <property type="entry name" value="MFS_dom"/>
</dbReference>
<reference evidence="8 9" key="1">
    <citation type="submission" date="2020-08" db="EMBL/GenBank/DDBJ databases">
        <title>Sequencing the genomes of 1000 actinobacteria strains.</title>
        <authorList>
            <person name="Klenk H.-P."/>
        </authorList>
    </citation>
    <scope>NUCLEOTIDE SEQUENCE [LARGE SCALE GENOMIC DNA]</scope>
    <source>
        <strain evidence="8 9">DSM 44320</strain>
    </source>
</reference>
<keyword evidence="5 6" id="KW-0472">Membrane</keyword>
<dbReference type="CDD" id="cd06173">
    <property type="entry name" value="MFS_MefA_like"/>
    <property type="match status" value="1"/>
</dbReference>
<evidence type="ECO:0000256" key="3">
    <source>
        <dbReference type="ARBA" id="ARBA00022692"/>
    </source>
</evidence>
<accession>A0A7W5Y6E8</accession>
<dbReference type="GeneID" id="95388460"/>
<evidence type="ECO:0000256" key="6">
    <source>
        <dbReference type="SAM" id="Phobius"/>
    </source>
</evidence>
<feature type="transmembrane region" description="Helical" evidence="6">
    <location>
        <begin position="369"/>
        <end position="389"/>
    </location>
</feature>
<dbReference type="PRINTS" id="PR01988">
    <property type="entry name" value="EXPORTERBACE"/>
</dbReference>
<feature type="transmembrane region" description="Helical" evidence="6">
    <location>
        <begin position="252"/>
        <end position="273"/>
    </location>
</feature>
<evidence type="ECO:0000256" key="5">
    <source>
        <dbReference type="ARBA" id="ARBA00023136"/>
    </source>
</evidence>
<dbReference type="SUPFAM" id="SSF103473">
    <property type="entry name" value="MFS general substrate transporter"/>
    <property type="match status" value="1"/>
</dbReference>
<dbReference type="PANTHER" id="PTHR23513:SF6">
    <property type="entry name" value="MAJOR FACILITATOR SUPERFAMILY ASSOCIATED DOMAIN-CONTAINING PROTEIN"/>
    <property type="match status" value="1"/>
</dbReference>
<evidence type="ECO:0000256" key="1">
    <source>
        <dbReference type="ARBA" id="ARBA00004651"/>
    </source>
</evidence>
<keyword evidence="2" id="KW-1003">Cell membrane</keyword>
<dbReference type="GO" id="GO:0005886">
    <property type="term" value="C:plasma membrane"/>
    <property type="evidence" value="ECO:0007669"/>
    <property type="project" value="UniProtKB-SubCell"/>
</dbReference>
<feature type="transmembrane region" description="Helical" evidence="6">
    <location>
        <begin position="342"/>
        <end position="363"/>
    </location>
</feature>
<dbReference type="Gene3D" id="1.20.1250.20">
    <property type="entry name" value="MFS general substrate transporter like domains"/>
    <property type="match status" value="1"/>
</dbReference>
<dbReference type="InterPro" id="IPR011701">
    <property type="entry name" value="MFS"/>
</dbReference>
<dbReference type="PANTHER" id="PTHR23513">
    <property type="entry name" value="INTEGRAL MEMBRANE EFFLUX PROTEIN-RELATED"/>
    <property type="match status" value="1"/>
</dbReference>
<name>A0A7W5Y6E8_9ACTN</name>
<evidence type="ECO:0000259" key="7">
    <source>
        <dbReference type="PROSITE" id="PS50850"/>
    </source>
</evidence>
<organism evidence="8 9">
    <name type="scientific">Nonomuraea dietziae</name>
    <dbReference type="NCBI Taxonomy" id="65515"/>
    <lineage>
        <taxon>Bacteria</taxon>
        <taxon>Bacillati</taxon>
        <taxon>Actinomycetota</taxon>
        <taxon>Actinomycetes</taxon>
        <taxon>Streptosporangiales</taxon>
        <taxon>Streptosporangiaceae</taxon>
        <taxon>Nonomuraea</taxon>
    </lineage>
</organism>
<keyword evidence="9" id="KW-1185">Reference proteome</keyword>
<feature type="transmembrane region" description="Helical" evidence="6">
    <location>
        <begin position="280"/>
        <end position="300"/>
    </location>
</feature>
<dbReference type="EMBL" id="JACIBV010000001">
    <property type="protein sequence ID" value="MBB3726078.1"/>
    <property type="molecule type" value="Genomic_DNA"/>
</dbReference>
<feature type="transmembrane region" description="Helical" evidence="6">
    <location>
        <begin position="165"/>
        <end position="187"/>
    </location>
</feature>
<dbReference type="Proteomes" id="UP000579945">
    <property type="component" value="Unassembled WGS sequence"/>
</dbReference>
<gene>
    <name evidence="8" type="ORF">FHR33_001938</name>
</gene>
<evidence type="ECO:0000313" key="9">
    <source>
        <dbReference type="Proteomes" id="UP000579945"/>
    </source>
</evidence>